<evidence type="ECO:0000256" key="5">
    <source>
        <dbReference type="ARBA" id="ARBA00023136"/>
    </source>
</evidence>
<feature type="transmembrane region" description="Helical" evidence="6">
    <location>
        <begin position="200"/>
        <end position="224"/>
    </location>
</feature>
<feature type="transmembrane region" description="Helical" evidence="6">
    <location>
        <begin position="362"/>
        <end position="379"/>
    </location>
</feature>
<organism evidence="8 9">
    <name type="scientific">Hoeflea marina</name>
    <dbReference type="NCBI Taxonomy" id="274592"/>
    <lineage>
        <taxon>Bacteria</taxon>
        <taxon>Pseudomonadati</taxon>
        <taxon>Pseudomonadota</taxon>
        <taxon>Alphaproteobacteria</taxon>
        <taxon>Hyphomicrobiales</taxon>
        <taxon>Rhizobiaceae</taxon>
        <taxon>Hoeflea</taxon>
    </lineage>
</organism>
<feature type="domain" description="Major facilitator superfamily (MFS) profile" evidence="7">
    <location>
        <begin position="4"/>
        <end position="385"/>
    </location>
</feature>
<keyword evidence="9" id="KW-1185">Reference proteome</keyword>
<feature type="transmembrane region" description="Helical" evidence="6">
    <location>
        <begin position="295"/>
        <end position="315"/>
    </location>
</feature>
<evidence type="ECO:0000256" key="2">
    <source>
        <dbReference type="ARBA" id="ARBA00022475"/>
    </source>
</evidence>
<feature type="transmembrane region" description="Helical" evidence="6">
    <location>
        <begin position="327"/>
        <end position="350"/>
    </location>
</feature>
<dbReference type="InterPro" id="IPR050189">
    <property type="entry name" value="MFS_Efflux_Transporters"/>
</dbReference>
<feature type="transmembrane region" description="Helical" evidence="6">
    <location>
        <begin position="267"/>
        <end position="289"/>
    </location>
</feature>
<dbReference type="GO" id="GO:0022857">
    <property type="term" value="F:transmembrane transporter activity"/>
    <property type="evidence" value="ECO:0007669"/>
    <property type="project" value="InterPro"/>
</dbReference>
<keyword evidence="5 6" id="KW-0472">Membrane</keyword>
<gene>
    <name evidence="8" type="ORF">DFR52_106185</name>
</gene>
<dbReference type="Gene3D" id="1.20.1250.20">
    <property type="entry name" value="MFS general substrate transporter like domains"/>
    <property type="match status" value="1"/>
</dbReference>
<dbReference type="PROSITE" id="PS50850">
    <property type="entry name" value="MFS"/>
    <property type="match status" value="1"/>
</dbReference>
<dbReference type="InterPro" id="IPR011701">
    <property type="entry name" value="MFS"/>
</dbReference>
<accession>A0A317PG73</accession>
<dbReference type="CDD" id="cd17324">
    <property type="entry name" value="MFS_NepI_like"/>
    <property type="match status" value="1"/>
</dbReference>
<proteinExistence type="predicted"/>
<dbReference type="PANTHER" id="PTHR43124">
    <property type="entry name" value="PURINE EFFLUX PUMP PBUE"/>
    <property type="match status" value="1"/>
</dbReference>
<feature type="transmembrane region" description="Helical" evidence="6">
    <location>
        <begin position="95"/>
        <end position="117"/>
    </location>
</feature>
<dbReference type="PANTHER" id="PTHR43124:SF10">
    <property type="entry name" value="PURINE EFFLUX PUMP PBUE"/>
    <property type="match status" value="1"/>
</dbReference>
<evidence type="ECO:0000313" key="8">
    <source>
        <dbReference type="EMBL" id="PWV97661.1"/>
    </source>
</evidence>
<keyword evidence="2" id="KW-1003">Cell membrane</keyword>
<dbReference type="OrthoDB" id="9810111at2"/>
<dbReference type="GO" id="GO:0005886">
    <property type="term" value="C:plasma membrane"/>
    <property type="evidence" value="ECO:0007669"/>
    <property type="project" value="UniProtKB-SubCell"/>
</dbReference>
<feature type="transmembrane region" description="Helical" evidence="6">
    <location>
        <begin position="129"/>
        <end position="154"/>
    </location>
</feature>
<dbReference type="InterPro" id="IPR020846">
    <property type="entry name" value="MFS_dom"/>
</dbReference>
<feature type="transmembrane region" description="Helical" evidence="6">
    <location>
        <begin position="70"/>
        <end position="89"/>
    </location>
</feature>
<feature type="transmembrane region" description="Helical" evidence="6">
    <location>
        <begin position="236"/>
        <end position="255"/>
    </location>
</feature>
<evidence type="ECO:0000256" key="3">
    <source>
        <dbReference type="ARBA" id="ARBA00022692"/>
    </source>
</evidence>
<evidence type="ECO:0000313" key="9">
    <source>
        <dbReference type="Proteomes" id="UP000246352"/>
    </source>
</evidence>
<dbReference type="RefSeq" id="WP_110033957.1">
    <property type="nucleotide sequence ID" value="NZ_QGTR01000006.1"/>
</dbReference>
<dbReference type="Pfam" id="PF07690">
    <property type="entry name" value="MFS_1"/>
    <property type="match status" value="1"/>
</dbReference>
<comment type="caution">
    <text evidence="8">The sequence shown here is derived from an EMBL/GenBank/DDBJ whole genome shotgun (WGS) entry which is preliminary data.</text>
</comment>
<keyword evidence="4 6" id="KW-1133">Transmembrane helix</keyword>
<dbReference type="InterPro" id="IPR036259">
    <property type="entry name" value="MFS_trans_sf"/>
</dbReference>
<dbReference type="SUPFAM" id="SSF103473">
    <property type="entry name" value="MFS general substrate transporter"/>
    <property type="match status" value="1"/>
</dbReference>
<evidence type="ECO:0000256" key="6">
    <source>
        <dbReference type="SAM" id="Phobius"/>
    </source>
</evidence>
<protein>
    <submittedName>
        <fullName evidence="8">Putative MFS family arabinose efflux permease</fullName>
    </submittedName>
</protein>
<dbReference type="EMBL" id="QGTR01000006">
    <property type="protein sequence ID" value="PWV97661.1"/>
    <property type="molecule type" value="Genomic_DNA"/>
</dbReference>
<dbReference type="Proteomes" id="UP000246352">
    <property type="component" value="Unassembled WGS sequence"/>
</dbReference>
<sequence>MDKRLFLLGLGAFCVSTVAFVFAGVLPLISQSTGIPIANVGALVAVYSLSYAIGTPILSAMAGTYNRRSVLLIGMAAFVLGNLMIAASATVPLLFLAQMGTGMAAGLFAATAQAIAVQLAGPEHRAKAISVVVGGTTFAVALGAPLGTFFAHMLGWRETFVGIGLVGLLCVAALRLWLPDNLAGSRLSLGSRLGVIRRPGVLRAISVTFLYLAGGFSLISYLGPLAIEGVGLPQDILPVVMLAYGVGAIAGNYTSGRLADDLGARRVVVTAIMSSILLAVVMSCVARFVPDAIAGPLLIALMLIWGFVGWIFPPAQTSRLVALAPDVAHLTLALNGSAIYLGIATGTFVGGRVLALASVNELGLVGAGFALLALGLVVTDRAGARRLAGQQA</sequence>
<feature type="transmembrane region" description="Helical" evidence="6">
    <location>
        <begin position="33"/>
        <end position="58"/>
    </location>
</feature>
<evidence type="ECO:0000259" key="7">
    <source>
        <dbReference type="PROSITE" id="PS50850"/>
    </source>
</evidence>
<reference evidence="8 9" key="1">
    <citation type="submission" date="2018-05" db="EMBL/GenBank/DDBJ databases">
        <title>Genomic Encyclopedia of Type Strains, Phase IV (KMG-IV): sequencing the most valuable type-strain genomes for metagenomic binning, comparative biology and taxonomic classification.</title>
        <authorList>
            <person name="Goeker M."/>
        </authorList>
    </citation>
    <scope>NUCLEOTIDE SEQUENCE [LARGE SCALE GENOMIC DNA]</scope>
    <source>
        <strain evidence="8 9">DSM 16791</strain>
    </source>
</reference>
<comment type="subcellular location">
    <subcellularLocation>
        <location evidence="1">Cell membrane</location>
        <topology evidence="1">Multi-pass membrane protein</topology>
    </subcellularLocation>
</comment>
<dbReference type="AlphaFoldDB" id="A0A317PG73"/>
<evidence type="ECO:0000256" key="4">
    <source>
        <dbReference type="ARBA" id="ARBA00022989"/>
    </source>
</evidence>
<feature type="transmembrane region" description="Helical" evidence="6">
    <location>
        <begin position="160"/>
        <end position="179"/>
    </location>
</feature>
<name>A0A317PG73_9HYPH</name>
<keyword evidence="3 6" id="KW-0812">Transmembrane</keyword>
<evidence type="ECO:0000256" key="1">
    <source>
        <dbReference type="ARBA" id="ARBA00004651"/>
    </source>
</evidence>